<dbReference type="EMBL" id="MU001639">
    <property type="protein sequence ID" value="KAF2480945.1"/>
    <property type="molecule type" value="Genomic_DNA"/>
</dbReference>
<protein>
    <recommendedName>
        <fullName evidence="3">BTB domain-containing protein</fullName>
    </recommendedName>
</protein>
<organism evidence="1 2">
    <name type="scientific">Neohortaea acidophila</name>
    <dbReference type="NCBI Taxonomy" id="245834"/>
    <lineage>
        <taxon>Eukaryota</taxon>
        <taxon>Fungi</taxon>
        <taxon>Dikarya</taxon>
        <taxon>Ascomycota</taxon>
        <taxon>Pezizomycotina</taxon>
        <taxon>Dothideomycetes</taxon>
        <taxon>Dothideomycetidae</taxon>
        <taxon>Mycosphaerellales</taxon>
        <taxon>Teratosphaeriaceae</taxon>
        <taxon>Neohortaea</taxon>
    </lineage>
</organism>
<dbReference type="AlphaFoldDB" id="A0A6A6PM13"/>
<evidence type="ECO:0000313" key="1">
    <source>
        <dbReference type="EMBL" id="KAF2480945.1"/>
    </source>
</evidence>
<reference evidence="1" key="1">
    <citation type="journal article" date="2020" name="Stud. Mycol.">
        <title>101 Dothideomycetes genomes: a test case for predicting lifestyles and emergence of pathogens.</title>
        <authorList>
            <person name="Haridas S."/>
            <person name="Albert R."/>
            <person name="Binder M."/>
            <person name="Bloem J."/>
            <person name="Labutti K."/>
            <person name="Salamov A."/>
            <person name="Andreopoulos B."/>
            <person name="Baker S."/>
            <person name="Barry K."/>
            <person name="Bills G."/>
            <person name="Bluhm B."/>
            <person name="Cannon C."/>
            <person name="Castanera R."/>
            <person name="Culley D."/>
            <person name="Daum C."/>
            <person name="Ezra D."/>
            <person name="Gonzalez J."/>
            <person name="Henrissat B."/>
            <person name="Kuo A."/>
            <person name="Liang C."/>
            <person name="Lipzen A."/>
            <person name="Lutzoni F."/>
            <person name="Magnuson J."/>
            <person name="Mondo S."/>
            <person name="Nolan M."/>
            <person name="Ohm R."/>
            <person name="Pangilinan J."/>
            <person name="Park H.-J."/>
            <person name="Ramirez L."/>
            <person name="Alfaro M."/>
            <person name="Sun H."/>
            <person name="Tritt A."/>
            <person name="Yoshinaga Y."/>
            <person name="Zwiers L.-H."/>
            <person name="Turgeon B."/>
            <person name="Goodwin S."/>
            <person name="Spatafora J."/>
            <person name="Crous P."/>
            <person name="Grigoriev I."/>
        </authorList>
    </citation>
    <scope>NUCLEOTIDE SEQUENCE</scope>
    <source>
        <strain evidence="1">CBS 113389</strain>
    </source>
</reference>
<dbReference type="RefSeq" id="XP_033587515.1">
    <property type="nucleotide sequence ID" value="XM_033734445.1"/>
</dbReference>
<dbReference type="OrthoDB" id="5398371at2759"/>
<evidence type="ECO:0000313" key="2">
    <source>
        <dbReference type="Proteomes" id="UP000799767"/>
    </source>
</evidence>
<keyword evidence="2" id="KW-1185">Reference proteome</keyword>
<gene>
    <name evidence="1" type="ORF">BDY17DRAFT_302686</name>
</gene>
<evidence type="ECO:0008006" key="3">
    <source>
        <dbReference type="Google" id="ProtNLM"/>
    </source>
</evidence>
<accession>A0A6A6PM13</accession>
<dbReference type="GeneID" id="54475447"/>
<name>A0A6A6PM13_9PEZI</name>
<dbReference type="Proteomes" id="UP000799767">
    <property type="component" value="Unassembled WGS sequence"/>
</dbReference>
<proteinExistence type="predicted"/>
<sequence>MAEDGPRTEEILPIAAQGDLLLRVEYGTADSPAIYSFRVDSSVLKSHSKYFDRLLQNDRFSEGTAIRVQHDRLVEQYGQLTAAPSSELPAITIVDVGRISAVRAIDALVSDFLSILHGDEIQASPPVPNLANLAIVADRFDALDVVKSYVKRKKILRALDGKTTAKVDAGLSEEKVRQRLLVAIYFDYPPWLEKYSARLIIKGWVGNEMDTSSPLWWDLPSRVEEELMVRRDAVLNTIQSVQAHFLTLYTSRQQRCRLGYENSVQCDSFQLGEMIRFFTRIGTLDLQGTLLPTNDPAVPYTGDINTLLESMRQIPEYQIDRFHTHCGIRTGLLPILSVLEAYLQRIGICAECWQEGRREYSWLEQKPAFIWKRQDLQSKFQGHGNRHSAVRELFTAAERHWT</sequence>